<protein>
    <recommendedName>
        <fullName evidence="4">EB domain-containing protein</fullName>
    </recommendedName>
</protein>
<name>A0A9P0BAS9_BRAAE</name>
<keyword evidence="3" id="KW-1185">Reference proteome</keyword>
<feature type="signal peptide" evidence="1">
    <location>
        <begin position="1"/>
        <end position="20"/>
    </location>
</feature>
<dbReference type="PANTHER" id="PTHR39069">
    <property type="entry name" value="ECDYSONE-INDUCIBLE GENE E1, ISOFORM A"/>
    <property type="match status" value="1"/>
</dbReference>
<gene>
    <name evidence="2" type="ORF">MELIAE_LOCUS9499</name>
</gene>
<keyword evidence="1" id="KW-0732">Signal</keyword>
<sequence length="186" mass="21214">MHFQYSYLMLVTFFIKYSSGSGLHGQCDFDEDCGTIDTHCHSGICSCKPNFIVLFDSCIQVTTPPIHCRRKEECHRALGSRSLCSKNNICACRAFHHLHNGQCVKNRDLHETCEHDHQCYCGVDCGDKIACIARNCTCKTGHRPYRSRRCILTEPLLVHLNSPSTTPKIKDIPLLTVTLFLIRLYY</sequence>
<dbReference type="OrthoDB" id="504708at2759"/>
<feature type="chain" id="PRO_5040502446" description="EB domain-containing protein" evidence="1">
    <location>
        <begin position="21"/>
        <end position="186"/>
    </location>
</feature>
<dbReference type="EMBL" id="OV121137">
    <property type="protein sequence ID" value="CAH0559404.1"/>
    <property type="molecule type" value="Genomic_DNA"/>
</dbReference>
<organism evidence="2 3">
    <name type="scientific">Brassicogethes aeneus</name>
    <name type="common">Rape pollen beetle</name>
    <name type="synonym">Meligethes aeneus</name>
    <dbReference type="NCBI Taxonomy" id="1431903"/>
    <lineage>
        <taxon>Eukaryota</taxon>
        <taxon>Metazoa</taxon>
        <taxon>Ecdysozoa</taxon>
        <taxon>Arthropoda</taxon>
        <taxon>Hexapoda</taxon>
        <taxon>Insecta</taxon>
        <taxon>Pterygota</taxon>
        <taxon>Neoptera</taxon>
        <taxon>Endopterygota</taxon>
        <taxon>Coleoptera</taxon>
        <taxon>Polyphaga</taxon>
        <taxon>Cucujiformia</taxon>
        <taxon>Nitidulidae</taxon>
        <taxon>Meligethinae</taxon>
        <taxon>Brassicogethes</taxon>
    </lineage>
</organism>
<reference evidence="2" key="1">
    <citation type="submission" date="2021-12" db="EMBL/GenBank/DDBJ databases">
        <authorList>
            <person name="King R."/>
        </authorList>
    </citation>
    <scope>NUCLEOTIDE SEQUENCE</scope>
</reference>
<evidence type="ECO:0000313" key="3">
    <source>
        <dbReference type="Proteomes" id="UP001154078"/>
    </source>
</evidence>
<dbReference type="PANTHER" id="PTHR39069:SF8">
    <property type="entry name" value="FI17111P1"/>
    <property type="match status" value="1"/>
</dbReference>
<evidence type="ECO:0008006" key="4">
    <source>
        <dbReference type="Google" id="ProtNLM"/>
    </source>
</evidence>
<dbReference type="Proteomes" id="UP001154078">
    <property type="component" value="Chromosome 6"/>
</dbReference>
<evidence type="ECO:0000256" key="1">
    <source>
        <dbReference type="SAM" id="SignalP"/>
    </source>
</evidence>
<feature type="non-terminal residue" evidence="2">
    <location>
        <position position="186"/>
    </location>
</feature>
<dbReference type="AlphaFoldDB" id="A0A9P0BAS9"/>
<accession>A0A9P0BAS9</accession>
<proteinExistence type="predicted"/>
<evidence type="ECO:0000313" key="2">
    <source>
        <dbReference type="EMBL" id="CAH0559404.1"/>
    </source>
</evidence>